<evidence type="ECO:0000313" key="2">
    <source>
        <dbReference type="Proteomes" id="UP000034350"/>
    </source>
</evidence>
<comment type="caution">
    <text evidence="1">The sequence shown here is derived from an EMBL/GenBank/DDBJ whole genome shotgun (WGS) entry which is preliminary data.</text>
</comment>
<dbReference type="RefSeq" id="XP_024331868.1">
    <property type="nucleotide sequence ID" value="XM_024476083.1"/>
</dbReference>
<dbReference type="OrthoDB" id="2192781at2759"/>
<dbReference type="VEuPathDB" id="MicrosporidiaDB:G9O61_00g018250"/>
<dbReference type="EMBL" id="JPQZ01000006">
    <property type="protein sequence ID" value="KKO76126.1"/>
    <property type="molecule type" value="Genomic_DNA"/>
</dbReference>
<dbReference type="GeneID" id="36321032"/>
<dbReference type="VEuPathDB" id="MicrosporidiaDB:NCER_101569"/>
<dbReference type="VEuPathDB" id="MicrosporidiaDB:AAJ76_600016953"/>
<dbReference type="AlphaFoldDB" id="A0A0F9WFJ7"/>
<reference evidence="1 2" key="1">
    <citation type="journal article" date="2015" name="Environ. Microbiol.">
        <title>Genome analyses suggest the presence of polyploidy and recent human-driven expansions in eight global populations of the honeybee pathogen Nosema ceranae.</title>
        <authorList>
            <person name="Pelin A."/>
            <person name="Selman M."/>
            <person name="Aris-Brosou S."/>
            <person name="Farinelli L."/>
            <person name="Corradi N."/>
        </authorList>
    </citation>
    <scope>NUCLEOTIDE SEQUENCE [LARGE SCALE GENOMIC DNA]</scope>
    <source>
        <strain evidence="1 2">PA08 1199</strain>
    </source>
</reference>
<gene>
    <name evidence="1" type="ORF">AAJ76_600016953</name>
</gene>
<dbReference type="Proteomes" id="UP000034350">
    <property type="component" value="Unassembled WGS sequence"/>
</dbReference>
<name>A0A0F9WFJ7_9MICR</name>
<keyword evidence="2" id="KW-1185">Reference proteome</keyword>
<evidence type="ECO:0000313" key="1">
    <source>
        <dbReference type="EMBL" id="KKO76126.1"/>
    </source>
</evidence>
<protein>
    <submittedName>
        <fullName evidence="1">Uncharacterized protein</fullName>
    </submittedName>
</protein>
<proteinExistence type="predicted"/>
<sequence length="419" mass="47857">MVSKNKEDSDDIEILKTTIKKKKRSAAVKNKPTGLIEIVSSDEEHKISFLSNKKEQKLNDNKIDELNKTSIDELNKTSINELNRISMDEENISNNLSVNRNQTAFGTKDLNLHRLDDFSLHDMPESISEKTYINSKHVYCKQELLTVHRSADETFDNQNASITHCKVESVVLNGHENNLLSVSQEINESKKFKYNDLNTICLKNELETDSKDVNKKVDDSYGSLNLNNSEYDKSEFIAEDKIQSAALNTCDNFEEVKNFFQNRESTTEKLSAKNTILMPETANFSEKTKIILRSDDEERVFYVGKDDTFADILEEADLVKIKYNGIPVSKYLTLEEIGFVENNPYFELIDTTCSDINLKVNVDFYACKNILISKNKKVSDILERCGKNGIIVMNGIIIDLNKKIKEVLENDDVIDVIDL</sequence>
<accession>A0A0F9WFJ7</accession>
<organism evidence="1 2">
    <name type="scientific">Vairimorpha ceranae</name>
    <dbReference type="NCBI Taxonomy" id="40302"/>
    <lineage>
        <taxon>Eukaryota</taxon>
        <taxon>Fungi</taxon>
        <taxon>Fungi incertae sedis</taxon>
        <taxon>Microsporidia</taxon>
        <taxon>Nosematidae</taxon>
        <taxon>Vairimorpha</taxon>
    </lineage>
</organism>